<gene>
    <name evidence="11" type="ORF">ABR189_28760</name>
</gene>
<comment type="similarity">
    <text evidence="7">Belongs to the TonB-dependent receptor family.</text>
</comment>
<comment type="caution">
    <text evidence="11">The sequence shown here is derived from an EMBL/GenBank/DDBJ whole genome shotgun (WGS) entry which is preliminary data.</text>
</comment>
<dbReference type="InterPro" id="IPR039426">
    <property type="entry name" value="TonB-dep_rcpt-like"/>
</dbReference>
<keyword evidence="2 7" id="KW-0813">Transport</keyword>
<feature type="chain" id="PRO_5047222660" evidence="9">
    <location>
        <begin position="24"/>
        <end position="1158"/>
    </location>
</feature>
<dbReference type="InterPro" id="IPR012910">
    <property type="entry name" value="Plug_dom"/>
</dbReference>
<dbReference type="Proteomes" id="UP001549749">
    <property type="component" value="Unassembled WGS sequence"/>
</dbReference>
<sequence length="1158" mass="127639">MRRLLLKSSALLMALMLTDIVCQDAYSQQKTTRSTTARIPLSEALQQITAVHGTKFVYERAILARKGTDYNLGKIKDQPVEELLKQILYPNGLLFLYVDKNHYTIIARPEQPAKEGTSNTGPSQQEAAGNDIQAGTERILRGRVTDKEGTGIPGVTIQVTGSTAGTASDGDGNYALKVPAAGKSLSFSSIGFDTQVLPITNTPVVNVVMASDAKKLDEVIVIGYGTAKKVTYTGSVSTVGAKDIVKNGSPNLSDALVGRLPGLTVVRPSGNDPGTSATFNIRGMNTINDGSHFNSPLVIIDGVQRNFASGSTETDVFASLDPNDIENISVLKDAAAAAVYGARAANGVILITTKRGKQGKATVSYSFRIGTERPTRMPKPLNSWEWATLYNEAQTNDARLADGSIPASFKPLYSASDIQKFRDGSDPDHFANTNWIKEVMKPSAEEQQHNLSVSGGNNGVRYFISLGHTNQGGFVDNYSFKRYNLRSNIDADINKTLRVAVDVASTYAETSSPPTYSYTVFGDMMKASPVYPNRLQSDPSKFGVVVGANDRFNPYLKTTQGGYNLRKNTALFSTLSAVQQLPFVPGLSLKGLLSFNKTFSFDKSWAKTHALFSDDGLYYKDNTFSGAYLSENTPQFQSLTTEMHLNYSRNFGKHDISGLLLFTQSKDYNRYTRASRQEFLSTAIDEIFAGEPNGQNLQGEFLQSARRGWVGRVNYAFDNKYLLEANFRYDGSSNFPTNSRWGFFPSFAAGWNISEEAFIKNNPALSFIDNLKVRASWGQLGNDRISTSFAYLDQFEIGWGKITMGDKAVSVIIPSALANPVITWEKATTTNIGFETQLWSGMLGIEADYFRKRTSDILAQPTLAFPNTFGATLPLLNEAIVLNEGFEIALNHEQKFGNFHYSIRPNIGYSTSTIEYMPENQANNNLVRSGRTQDYFGFGYQALGLFQSYEEIQNSPKQTFGVVQPGDIKYADINGPEGKPDGKIDAFDRTRIGNASIPKITYGIAMEAGYKAFDLSLLFQGAGKSSLNLSGDPGWAFASNLLVLGSAYEHHRDHWTPENTNAAYPRLFLNSRNNKQTSSYWLKDASYLRLKNITIGYTLPKDILNRVKISQLRIFASATNLFTWDDLKIFDPELRSGFSTGAYYPLQKTYNLGVNVRF</sequence>
<dbReference type="InterPro" id="IPR023997">
    <property type="entry name" value="TonB-dep_OMP_SusC/RagA_CS"/>
</dbReference>
<evidence type="ECO:0000256" key="3">
    <source>
        <dbReference type="ARBA" id="ARBA00022452"/>
    </source>
</evidence>
<dbReference type="InterPro" id="IPR008969">
    <property type="entry name" value="CarboxyPept-like_regulatory"/>
</dbReference>
<dbReference type="EMBL" id="JBEXAC010000003">
    <property type="protein sequence ID" value="MET7001408.1"/>
    <property type="molecule type" value="Genomic_DNA"/>
</dbReference>
<dbReference type="RefSeq" id="WP_354663977.1">
    <property type="nucleotide sequence ID" value="NZ_JBEXAC010000003.1"/>
</dbReference>
<dbReference type="NCBIfam" id="TIGR04057">
    <property type="entry name" value="SusC_RagA_signa"/>
    <property type="match status" value="1"/>
</dbReference>
<protein>
    <submittedName>
        <fullName evidence="11">TonB-dependent receptor</fullName>
    </submittedName>
</protein>
<evidence type="ECO:0000256" key="8">
    <source>
        <dbReference type="SAM" id="MobiDB-lite"/>
    </source>
</evidence>
<dbReference type="PROSITE" id="PS52016">
    <property type="entry name" value="TONB_DEPENDENT_REC_3"/>
    <property type="match status" value="1"/>
</dbReference>
<dbReference type="InterPro" id="IPR036942">
    <property type="entry name" value="Beta-barrel_TonB_sf"/>
</dbReference>
<reference evidence="11 12" key="1">
    <citation type="submission" date="2024-06" db="EMBL/GenBank/DDBJ databases">
        <title>Chitinophaga defluvii sp. nov., isolated from municipal sewage.</title>
        <authorList>
            <person name="Zhang L."/>
        </authorList>
    </citation>
    <scope>NUCLEOTIDE SEQUENCE [LARGE SCALE GENOMIC DNA]</scope>
    <source>
        <strain evidence="11 12">H8</strain>
    </source>
</reference>
<evidence type="ECO:0000256" key="4">
    <source>
        <dbReference type="ARBA" id="ARBA00022692"/>
    </source>
</evidence>
<feature type="compositionally biased region" description="Polar residues" evidence="8">
    <location>
        <begin position="116"/>
        <end position="127"/>
    </location>
</feature>
<accession>A0ABV2TEG1</accession>
<evidence type="ECO:0000256" key="5">
    <source>
        <dbReference type="ARBA" id="ARBA00023136"/>
    </source>
</evidence>
<dbReference type="InterPro" id="IPR037066">
    <property type="entry name" value="Plug_dom_sf"/>
</dbReference>
<evidence type="ECO:0000313" key="12">
    <source>
        <dbReference type="Proteomes" id="UP001549749"/>
    </source>
</evidence>
<evidence type="ECO:0000256" key="2">
    <source>
        <dbReference type="ARBA" id="ARBA00022448"/>
    </source>
</evidence>
<evidence type="ECO:0000256" key="7">
    <source>
        <dbReference type="PROSITE-ProRule" id="PRU01360"/>
    </source>
</evidence>
<comment type="subcellular location">
    <subcellularLocation>
        <location evidence="1 7">Cell outer membrane</location>
        <topology evidence="1 7">Multi-pass membrane protein</topology>
    </subcellularLocation>
</comment>
<evidence type="ECO:0000256" key="1">
    <source>
        <dbReference type="ARBA" id="ARBA00004571"/>
    </source>
</evidence>
<dbReference type="SUPFAM" id="SSF49464">
    <property type="entry name" value="Carboxypeptidase regulatory domain-like"/>
    <property type="match status" value="1"/>
</dbReference>
<feature type="region of interest" description="Disordered" evidence="8">
    <location>
        <begin position="109"/>
        <end position="132"/>
    </location>
</feature>
<dbReference type="Gene3D" id="2.60.40.1120">
    <property type="entry name" value="Carboxypeptidase-like, regulatory domain"/>
    <property type="match status" value="1"/>
</dbReference>
<dbReference type="Pfam" id="PF13715">
    <property type="entry name" value="CarbopepD_reg_2"/>
    <property type="match status" value="1"/>
</dbReference>
<evidence type="ECO:0000259" key="10">
    <source>
        <dbReference type="Pfam" id="PF07715"/>
    </source>
</evidence>
<dbReference type="Pfam" id="PF07715">
    <property type="entry name" value="Plug"/>
    <property type="match status" value="1"/>
</dbReference>
<evidence type="ECO:0000313" key="11">
    <source>
        <dbReference type="EMBL" id="MET7001408.1"/>
    </source>
</evidence>
<dbReference type="NCBIfam" id="TIGR04056">
    <property type="entry name" value="OMP_RagA_SusC"/>
    <property type="match status" value="1"/>
</dbReference>
<keyword evidence="9" id="KW-0732">Signal</keyword>
<keyword evidence="4 7" id="KW-0812">Transmembrane</keyword>
<dbReference type="Gene3D" id="2.40.170.20">
    <property type="entry name" value="TonB-dependent receptor, beta-barrel domain"/>
    <property type="match status" value="1"/>
</dbReference>
<dbReference type="InterPro" id="IPR023996">
    <property type="entry name" value="TonB-dep_OMP_SusC/RagA"/>
</dbReference>
<feature type="signal peptide" evidence="9">
    <location>
        <begin position="1"/>
        <end position="23"/>
    </location>
</feature>
<keyword evidence="6 7" id="KW-0998">Cell outer membrane</keyword>
<dbReference type="Gene3D" id="2.170.130.10">
    <property type="entry name" value="TonB-dependent receptor, plug domain"/>
    <property type="match status" value="1"/>
</dbReference>
<dbReference type="SUPFAM" id="SSF56935">
    <property type="entry name" value="Porins"/>
    <property type="match status" value="1"/>
</dbReference>
<evidence type="ECO:0000256" key="9">
    <source>
        <dbReference type="SAM" id="SignalP"/>
    </source>
</evidence>
<keyword evidence="12" id="KW-1185">Reference proteome</keyword>
<keyword evidence="11" id="KW-0675">Receptor</keyword>
<evidence type="ECO:0000256" key="6">
    <source>
        <dbReference type="ARBA" id="ARBA00023237"/>
    </source>
</evidence>
<proteinExistence type="inferred from homology"/>
<name>A0ABV2TEG1_9BACT</name>
<keyword evidence="3 7" id="KW-1134">Transmembrane beta strand</keyword>
<organism evidence="11 12">
    <name type="scientific">Chitinophaga defluvii</name>
    <dbReference type="NCBI Taxonomy" id="3163343"/>
    <lineage>
        <taxon>Bacteria</taxon>
        <taxon>Pseudomonadati</taxon>
        <taxon>Bacteroidota</taxon>
        <taxon>Chitinophagia</taxon>
        <taxon>Chitinophagales</taxon>
        <taxon>Chitinophagaceae</taxon>
        <taxon>Chitinophaga</taxon>
    </lineage>
</organism>
<keyword evidence="5 7" id="KW-0472">Membrane</keyword>
<feature type="domain" description="TonB-dependent receptor plug" evidence="10">
    <location>
        <begin position="230"/>
        <end position="348"/>
    </location>
</feature>